<keyword evidence="3" id="KW-1185">Reference proteome</keyword>
<dbReference type="GO" id="GO:0046872">
    <property type="term" value="F:metal ion binding"/>
    <property type="evidence" value="ECO:0007669"/>
    <property type="project" value="InterPro"/>
</dbReference>
<organism evidence="2 3">
    <name type="scientific">Nocardioides mangrovicus</name>
    <dbReference type="NCBI Taxonomy" id="2478913"/>
    <lineage>
        <taxon>Bacteria</taxon>
        <taxon>Bacillati</taxon>
        <taxon>Actinomycetota</taxon>
        <taxon>Actinomycetes</taxon>
        <taxon>Propionibacteriales</taxon>
        <taxon>Nocardioidaceae</taxon>
        <taxon>Nocardioides</taxon>
    </lineage>
</organism>
<dbReference type="OrthoDB" id="5185819at2"/>
<dbReference type="Pfam" id="PF11716">
    <property type="entry name" value="MDMPI_N"/>
    <property type="match status" value="1"/>
</dbReference>
<reference evidence="2 3" key="1">
    <citation type="submission" date="2018-10" db="EMBL/GenBank/DDBJ databases">
        <title>Marmoricola sp. 4Q3S-7 whole genome shotgun sequence.</title>
        <authorList>
            <person name="Li F."/>
        </authorList>
    </citation>
    <scope>NUCLEOTIDE SEQUENCE [LARGE SCALE GENOMIC DNA]</scope>
    <source>
        <strain evidence="2 3">4Q3S-7</strain>
    </source>
</reference>
<gene>
    <name evidence="2" type="ORF">D9V37_09435</name>
</gene>
<name>A0A3L8P4K0_9ACTN</name>
<comment type="caution">
    <text evidence="2">The sequence shown here is derived from an EMBL/GenBank/DDBJ whole genome shotgun (WGS) entry which is preliminary data.</text>
</comment>
<protein>
    <submittedName>
        <fullName evidence="2">TIGR03086 family protein</fullName>
    </submittedName>
</protein>
<dbReference type="Proteomes" id="UP000281708">
    <property type="component" value="Unassembled WGS sequence"/>
</dbReference>
<evidence type="ECO:0000313" key="3">
    <source>
        <dbReference type="Proteomes" id="UP000281708"/>
    </source>
</evidence>
<proteinExistence type="predicted"/>
<dbReference type="InterPro" id="IPR017517">
    <property type="entry name" value="Maleyloyr_isom"/>
</dbReference>
<evidence type="ECO:0000313" key="2">
    <source>
        <dbReference type="EMBL" id="RLV50071.1"/>
    </source>
</evidence>
<dbReference type="InterPro" id="IPR034660">
    <property type="entry name" value="DinB/YfiT-like"/>
</dbReference>
<dbReference type="InterPro" id="IPR017520">
    <property type="entry name" value="CHP03086"/>
</dbReference>
<sequence>MSELTEQYLATCRRFTDVVDAVTDWSAPSPCEEWTAADVVEHVVSGEQKFLREQGADLAELPGDGPAERWHAHVEQAGSVLADEGFARREYDGFMGPTTPEKQLASFYGFDQAVHRWDLGRAAGLDVELTGAELDSVEANLDALGDMLYTQGACHDPLEAPDGADRQTRLLARMGRRAG</sequence>
<dbReference type="InterPro" id="IPR024344">
    <property type="entry name" value="MDMPI_metal-binding"/>
</dbReference>
<dbReference type="Gene3D" id="1.20.120.450">
    <property type="entry name" value="dinb family like domain"/>
    <property type="match status" value="1"/>
</dbReference>
<feature type="domain" description="Mycothiol-dependent maleylpyruvate isomerase metal-binding" evidence="1">
    <location>
        <begin position="10"/>
        <end position="119"/>
    </location>
</feature>
<accession>A0A3L8P4K0</accession>
<dbReference type="AlphaFoldDB" id="A0A3L8P4K0"/>
<dbReference type="NCBIfam" id="TIGR03083">
    <property type="entry name" value="maleylpyruvate isomerase family mycothiol-dependent enzyme"/>
    <property type="match status" value="1"/>
</dbReference>
<dbReference type="EMBL" id="RDBE01000006">
    <property type="protein sequence ID" value="RLV50071.1"/>
    <property type="molecule type" value="Genomic_DNA"/>
</dbReference>
<dbReference type="SUPFAM" id="SSF109854">
    <property type="entry name" value="DinB/YfiT-like putative metalloenzymes"/>
    <property type="match status" value="1"/>
</dbReference>
<dbReference type="NCBIfam" id="TIGR03086">
    <property type="entry name" value="TIGR03086 family metal-binding protein"/>
    <property type="match status" value="1"/>
</dbReference>
<dbReference type="RefSeq" id="WP_121805835.1">
    <property type="nucleotide sequence ID" value="NZ_RDBE01000006.1"/>
</dbReference>
<evidence type="ECO:0000259" key="1">
    <source>
        <dbReference type="Pfam" id="PF11716"/>
    </source>
</evidence>